<dbReference type="PhylomeDB" id="A0A0G4G8S1"/>
<dbReference type="InterPro" id="IPR006585">
    <property type="entry name" value="FTP1"/>
</dbReference>
<dbReference type="STRING" id="1169540.A0A0G4G8S1"/>
<dbReference type="InterPro" id="IPR051941">
    <property type="entry name" value="BG_Antigen-Binding_Lectin"/>
</dbReference>
<accession>A0A0G4G8S1</accession>
<feature type="domain" description="SUEL-type lectin" evidence="9">
    <location>
        <begin position="108"/>
        <end position="195"/>
    </location>
</feature>
<reference evidence="10 11" key="1">
    <citation type="submission" date="2014-11" db="EMBL/GenBank/DDBJ databases">
        <authorList>
            <person name="Zhu J."/>
            <person name="Qi W."/>
            <person name="Song R."/>
        </authorList>
    </citation>
    <scope>NUCLEOTIDE SEQUENCE [LARGE SCALE GENOMIC DNA]</scope>
</reference>
<keyword evidence="8" id="KW-0732">Signal</keyword>
<evidence type="ECO:0000256" key="4">
    <source>
        <dbReference type="ARBA" id="ARBA00022723"/>
    </source>
</evidence>
<sequence length="642" mass="70905">MQLLHLAALWVQVSVSRAARFMPASTGPFALPGYDSPLQAPHQPSLVQQDSRKATVYDLFQSRLSAAHTGSAREDLEHILNSHGAVRRSVDASWTAPKCYDSLEELVISEDEYDYLHCPQMHAIKGICILDAWFGRRDNAVCVPTAVTPNCTVDVTKQLQDACDTQRRCEVFAHEDYFGSPCAGPKYLQIQYLCHCGVPEKVPPSSRPLPPLRVPGDCSVAALPPSMAARVVCDQSNDFVSCELGKSLDIYFAGYGRREANQCRPTPSFDEDACAFTDITQEVASMCNNQTICQIENPNDENMLPCEGVDKYKLILYSCICPAQPTLPPPKGDIVFPFTPNVPLQTIAPEEKVLTRRNMAANKPTVQSSTEYGDGAYLAVDGNTDVSEITGACTHTKADEGWDPWWRVDLEDDAKTPIWGVSITARKSLQGAQVWVGSDDCSFRASGSMPCIPKGGYQKTWKERGTTLVECQDLVQYGWAPPMSPTYKARYPAGKYLWVVLPGSPSKVLSLCEVEVWAFFEEEYEDAVRRQPPTLLQREAIASLMPRNIARDRPSQIEPPRPDGKGRAELCVDGNTSADPANCTESAPAAEPWLRVTLDNVEFWVGDSLAAYDDEGNSRCALEFDNPDFPPGRFTQRVPQCP</sequence>
<dbReference type="GO" id="GO:0010185">
    <property type="term" value="P:regulation of cellular defense response"/>
    <property type="evidence" value="ECO:0007669"/>
    <property type="project" value="UniProtKB-ARBA"/>
</dbReference>
<feature type="signal peptide" evidence="8">
    <location>
        <begin position="1"/>
        <end position="18"/>
    </location>
</feature>
<dbReference type="Proteomes" id="UP000041254">
    <property type="component" value="Unassembled WGS sequence"/>
</dbReference>
<dbReference type="InterPro" id="IPR008979">
    <property type="entry name" value="Galactose-bd-like_sf"/>
</dbReference>
<evidence type="ECO:0000259" key="9">
    <source>
        <dbReference type="PROSITE" id="PS50228"/>
    </source>
</evidence>
<dbReference type="EMBL" id="CDMY01000592">
    <property type="protein sequence ID" value="CEM25118.1"/>
    <property type="molecule type" value="Genomic_DNA"/>
</dbReference>
<dbReference type="GO" id="GO:0001868">
    <property type="term" value="P:regulation of complement activation, lectin pathway"/>
    <property type="evidence" value="ECO:0007669"/>
    <property type="project" value="UniProtKB-ARBA"/>
</dbReference>
<feature type="domain" description="SUEL-type lectin" evidence="9">
    <location>
        <begin position="232"/>
        <end position="320"/>
    </location>
</feature>
<comment type="similarity">
    <text evidence="2">Belongs to the fucolectin family.</text>
</comment>
<keyword evidence="5" id="KW-0430">Lectin</keyword>
<organism evidence="10 11">
    <name type="scientific">Vitrella brassicaformis (strain CCMP3155)</name>
    <dbReference type="NCBI Taxonomy" id="1169540"/>
    <lineage>
        <taxon>Eukaryota</taxon>
        <taxon>Sar</taxon>
        <taxon>Alveolata</taxon>
        <taxon>Colpodellida</taxon>
        <taxon>Vitrellaceae</taxon>
        <taxon>Vitrella</taxon>
    </lineage>
</organism>
<evidence type="ECO:0000256" key="6">
    <source>
        <dbReference type="ARBA" id="ARBA00022837"/>
    </source>
</evidence>
<evidence type="ECO:0000313" key="10">
    <source>
        <dbReference type="EMBL" id="CEM25118.1"/>
    </source>
</evidence>
<gene>
    <name evidence="10" type="ORF">Vbra_3292</name>
</gene>
<evidence type="ECO:0000256" key="1">
    <source>
        <dbReference type="ARBA" id="ARBA00002219"/>
    </source>
</evidence>
<dbReference type="AlphaFoldDB" id="A0A0G4G8S1"/>
<dbReference type="PANTHER" id="PTHR45713:SF6">
    <property type="entry name" value="F5_8 TYPE C DOMAIN-CONTAINING PROTEIN"/>
    <property type="match status" value="1"/>
</dbReference>
<name>A0A0G4G8S1_VITBC</name>
<dbReference type="CDD" id="cd22823">
    <property type="entry name" value="Gal_Rha_Lectin"/>
    <property type="match status" value="2"/>
</dbReference>
<dbReference type="SUPFAM" id="SSF49785">
    <property type="entry name" value="Galactose-binding domain-like"/>
    <property type="match status" value="1"/>
</dbReference>
<protein>
    <recommendedName>
        <fullName evidence="9">SUEL-type lectin domain-containing protein</fullName>
    </recommendedName>
</protein>
<comment type="subunit">
    <text evidence="3">Homotrimer.</text>
</comment>
<keyword evidence="7" id="KW-1015">Disulfide bond</keyword>
<evidence type="ECO:0000256" key="7">
    <source>
        <dbReference type="ARBA" id="ARBA00023157"/>
    </source>
</evidence>
<dbReference type="GO" id="GO:0042806">
    <property type="term" value="F:fucose binding"/>
    <property type="evidence" value="ECO:0007669"/>
    <property type="project" value="UniProtKB-ARBA"/>
</dbReference>
<dbReference type="GO" id="GO:0046872">
    <property type="term" value="F:metal ion binding"/>
    <property type="evidence" value="ECO:0007669"/>
    <property type="project" value="UniProtKB-KW"/>
</dbReference>
<evidence type="ECO:0000256" key="5">
    <source>
        <dbReference type="ARBA" id="ARBA00022734"/>
    </source>
</evidence>
<dbReference type="VEuPathDB" id="CryptoDB:Vbra_3292"/>
<keyword evidence="4" id="KW-0479">Metal-binding</keyword>
<dbReference type="InterPro" id="IPR000922">
    <property type="entry name" value="Lectin_gal-bd_dom"/>
</dbReference>
<dbReference type="InterPro" id="IPR043159">
    <property type="entry name" value="Lectin_gal-bd_sf"/>
</dbReference>
<evidence type="ECO:0000256" key="2">
    <source>
        <dbReference type="ARBA" id="ARBA00010147"/>
    </source>
</evidence>
<keyword evidence="6" id="KW-0106">Calcium</keyword>
<dbReference type="InParanoid" id="A0A0G4G8S1"/>
<evidence type="ECO:0000256" key="3">
    <source>
        <dbReference type="ARBA" id="ARBA00011233"/>
    </source>
</evidence>
<dbReference type="OrthoDB" id="547680at2759"/>
<evidence type="ECO:0000256" key="8">
    <source>
        <dbReference type="SAM" id="SignalP"/>
    </source>
</evidence>
<keyword evidence="11" id="KW-1185">Reference proteome</keyword>
<dbReference type="PROSITE" id="PS50228">
    <property type="entry name" value="SUEL_LECTIN"/>
    <property type="match status" value="2"/>
</dbReference>
<dbReference type="Gene3D" id="2.60.120.740">
    <property type="match status" value="2"/>
</dbReference>
<dbReference type="SMART" id="SM00607">
    <property type="entry name" value="FTP"/>
    <property type="match status" value="1"/>
</dbReference>
<evidence type="ECO:0000313" key="11">
    <source>
        <dbReference type="Proteomes" id="UP000041254"/>
    </source>
</evidence>
<dbReference type="PANTHER" id="PTHR45713">
    <property type="entry name" value="FTP DOMAIN-CONTAINING PROTEIN"/>
    <property type="match status" value="1"/>
</dbReference>
<dbReference type="Pfam" id="PF22633">
    <property type="entry name" value="F5_F8_type_C_2"/>
    <property type="match status" value="1"/>
</dbReference>
<proteinExistence type="inferred from homology"/>
<dbReference type="Pfam" id="PF02140">
    <property type="entry name" value="SUEL_Lectin"/>
    <property type="match status" value="2"/>
</dbReference>
<dbReference type="Gene3D" id="2.60.120.260">
    <property type="entry name" value="Galactose-binding domain-like"/>
    <property type="match status" value="1"/>
</dbReference>
<comment type="function">
    <text evidence="1">Acts as a defensive agent. Recognizes blood group fucosylated oligosaccharides including A, B, H and Lewis B-type antigens. Does not recognize Lewis A antigen and has low affinity for monovalent haptens.</text>
</comment>
<feature type="chain" id="PRO_5005190338" description="SUEL-type lectin domain-containing protein" evidence="8">
    <location>
        <begin position="19"/>
        <end position="642"/>
    </location>
</feature>